<evidence type="ECO:0000313" key="5">
    <source>
        <dbReference type="Proteomes" id="UP000516057"/>
    </source>
</evidence>
<feature type="transmembrane region" description="Helical" evidence="2">
    <location>
        <begin position="120"/>
        <end position="138"/>
    </location>
</feature>
<dbReference type="InterPro" id="IPR006311">
    <property type="entry name" value="TAT_signal"/>
</dbReference>
<evidence type="ECO:0000313" key="4">
    <source>
        <dbReference type="EMBL" id="QNP59978.1"/>
    </source>
</evidence>
<keyword evidence="2" id="KW-0472">Membrane</keyword>
<dbReference type="Proteomes" id="UP000516057">
    <property type="component" value="Chromosome"/>
</dbReference>
<keyword evidence="5" id="KW-1185">Reference proteome</keyword>
<evidence type="ECO:0000259" key="3">
    <source>
        <dbReference type="PROSITE" id="PS51371"/>
    </source>
</evidence>
<evidence type="ECO:0000256" key="1">
    <source>
        <dbReference type="PROSITE-ProRule" id="PRU00703"/>
    </source>
</evidence>
<feature type="transmembrane region" description="Helical" evidence="2">
    <location>
        <begin position="159"/>
        <end position="181"/>
    </location>
</feature>
<dbReference type="Pfam" id="PF00571">
    <property type="entry name" value="CBS"/>
    <property type="match status" value="2"/>
</dbReference>
<sequence length="392" mass="41525">MPSSDSHERPDSDLSPAAARRRWLRNFWPVSLGIDRRERLRMVAGAALGVLLAALLSRWWASALGLSGPWMIASLGASAVLVFGMPSSPLAQPWPVLGGSTLSALVGALCAQLVPDAAWGGALAVGLAIALMVPLRCLHPPGAAVALFVVLNHSDGVHIAVFPVLFNVLILLAVGVAYNTLTGRGYPHPQRMRPEPAAAGAGAGGFTTADVDAALAHYNQVLDISRADLEGLLHQVGRAAFQRTLGELRCADIMSSPPFAVEAGVELKEAWALMRREQIKALPVVDGGRLVVGIVTVADFMRLVNLDVHEGLGQRLRTLVMGRGSQPTQVEGIMSQSVQVARVDQHVMDLVPLFSQGGHHHIPIVDAGQHLVGIITQTDLVRALARAVRPAP</sequence>
<feature type="domain" description="CBS" evidence="3">
    <location>
        <begin position="254"/>
        <end position="311"/>
    </location>
</feature>
<protein>
    <submittedName>
        <fullName evidence="4">HPP family protein</fullName>
    </submittedName>
</protein>
<dbReference type="PANTHER" id="PTHR33741:SF5">
    <property type="entry name" value="TRANSMEMBRANE PROTEIN DDB_G0269096-RELATED"/>
    <property type="match status" value="1"/>
</dbReference>
<dbReference type="KEGG" id="amon:H9L24_03225"/>
<dbReference type="PROSITE" id="PS51318">
    <property type="entry name" value="TAT"/>
    <property type="match status" value="1"/>
</dbReference>
<dbReference type="AlphaFoldDB" id="A0A7H0HHG2"/>
<gene>
    <name evidence="4" type="ORF">H9L24_03225</name>
</gene>
<dbReference type="RefSeq" id="WP_187736959.1">
    <property type="nucleotide sequence ID" value="NZ_CP060790.1"/>
</dbReference>
<dbReference type="Pfam" id="PF04982">
    <property type="entry name" value="TM_HPP"/>
    <property type="match status" value="1"/>
</dbReference>
<dbReference type="PANTHER" id="PTHR33741">
    <property type="entry name" value="TRANSMEMBRANE PROTEIN DDB_G0269096-RELATED"/>
    <property type="match status" value="1"/>
</dbReference>
<feature type="transmembrane region" description="Helical" evidence="2">
    <location>
        <begin position="96"/>
        <end position="114"/>
    </location>
</feature>
<dbReference type="SMART" id="SM00116">
    <property type="entry name" value="CBS"/>
    <property type="match status" value="2"/>
</dbReference>
<dbReference type="PROSITE" id="PS51371">
    <property type="entry name" value="CBS"/>
    <property type="match status" value="2"/>
</dbReference>
<dbReference type="SUPFAM" id="SSF54631">
    <property type="entry name" value="CBS-domain pair"/>
    <property type="match status" value="1"/>
</dbReference>
<dbReference type="InterPro" id="IPR007065">
    <property type="entry name" value="HPP"/>
</dbReference>
<dbReference type="Gene3D" id="3.10.580.10">
    <property type="entry name" value="CBS-domain"/>
    <property type="match status" value="1"/>
</dbReference>
<dbReference type="CDD" id="cd04600">
    <property type="entry name" value="CBS_pair_HPP_assoc"/>
    <property type="match status" value="1"/>
</dbReference>
<accession>A0A7H0HHG2</accession>
<name>A0A7H0HHG2_9BURK</name>
<proteinExistence type="predicted"/>
<dbReference type="EMBL" id="CP060790">
    <property type="protein sequence ID" value="QNP59978.1"/>
    <property type="molecule type" value="Genomic_DNA"/>
</dbReference>
<keyword evidence="2" id="KW-0812">Transmembrane</keyword>
<organism evidence="4 5">
    <name type="scientific">Paenacidovorax monticola</name>
    <dbReference type="NCBI Taxonomy" id="1926868"/>
    <lineage>
        <taxon>Bacteria</taxon>
        <taxon>Pseudomonadati</taxon>
        <taxon>Pseudomonadota</taxon>
        <taxon>Betaproteobacteria</taxon>
        <taxon>Burkholderiales</taxon>
        <taxon>Comamonadaceae</taxon>
        <taxon>Paenacidovorax</taxon>
    </lineage>
</organism>
<dbReference type="InterPro" id="IPR046342">
    <property type="entry name" value="CBS_dom_sf"/>
</dbReference>
<keyword evidence="2" id="KW-1133">Transmembrane helix</keyword>
<evidence type="ECO:0000256" key="2">
    <source>
        <dbReference type="SAM" id="Phobius"/>
    </source>
</evidence>
<dbReference type="InterPro" id="IPR000644">
    <property type="entry name" value="CBS_dom"/>
</dbReference>
<keyword evidence="1" id="KW-0129">CBS domain</keyword>
<reference evidence="4 5" key="1">
    <citation type="submission" date="2020-08" db="EMBL/GenBank/DDBJ databases">
        <title>Genome sequence of Acidovorax monticola KACC 19171T.</title>
        <authorList>
            <person name="Hyun D.-W."/>
            <person name="Bae J.-W."/>
        </authorList>
    </citation>
    <scope>NUCLEOTIDE SEQUENCE [LARGE SCALE GENOMIC DNA]</scope>
    <source>
        <strain evidence="4 5">KACC 19171</strain>
    </source>
</reference>
<feature type="domain" description="CBS" evidence="3">
    <location>
        <begin position="334"/>
        <end position="392"/>
    </location>
</feature>
<dbReference type="InterPro" id="IPR058581">
    <property type="entry name" value="TM_HPP"/>
</dbReference>
<feature type="transmembrane region" description="Helical" evidence="2">
    <location>
        <begin position="42"/>
        <end position="61"/>
    </location>
</feature>